<dbReference type="EMBL" id="UINC01179544">
    <property type="protein sequence ID" value="SVD88270.1"/>
    <property type="molecule type" value="Genomic_DNA"/>
</dbReference>
<evidence type="ECO:0000313" key="1">
    <source>
        <dbReference type="EMBL" id="SVD88270.1"/>
    </source>
</evidence>
<accession>A0A382YYW1</accession>
<feature type="non-terminal residue" evidence="1">
    <location>
        <position position="229"/>
    </location>
</feature>
<organism evidence="1">
    <name type="scientific">marine metagenome</name>
    <dbReference type="NCBI Taxonomy" id="408172"/>
    <lineage>
        <taxon>unclassified sequences</taxon>
        <taxon>metagenomes</taxon>
        <taxon>ecological metagenomes</taxon>
    </lineage>
</organism>
<proteinExistence type="predicted"/>
<reference evidence="1" key="1">
    <citation type="submission" date="2018-05" db="EMBL/GenBank/DDBJ databases">
        <authorList>
            <person name="Lanie J.A."/>
            <person name="Ng W.-L."/>
            <person name="Kazmierczak K.M."/>
            <person name="Andrzejewski T.M."/>
            <person name="Davidsen T.M."/>
            <person name="Wayne K.J."/>
            <person name="Tettelin H."/>
            <person name="Glass J.I."/>
            <person name="Rusch D."/>
            <person name="Podicherti R."/>
            <person name="Tsui H.-C.T."/>
            <person name="Winkler M.E."/>
        </authorList>
    </citation>
    <scope>NUCLEOTIDE SEQUENCE</scope>
</reference>
<name>A0A382YYW1_9ZZZZ</name>
<gene>
    <name evidence="1" type="ORF">METZ01_LOCUS441124</name>
</gene>
<protein>
    <submittedName>
        <fullName evidence="1">Uncharacterized protein</fullName>
    </submittedName>
</protein>
<sequence length="229" mass="24416">MENKLLPILIMSTFLYSESDGLGGIELTFGGGSVGSAVPDFKGAFYVNDASASQSTYSFNADVAGAESHTPINLGINANIGERLGLHLGKLDLSTSLAFGYSFLGNGAGVMNVQAVPGVGYTVSNFARLGIGFGIGLLEYQIDFDVERESTSDIFMTFDETDINFDADGKADATLKKSGLVTAPEFSLRLGPPGSMFGLQIRYQQLTNSATIEDPWQITFRETSESNDD</sequence>
<dbReference type="AlphaFoldDB" id="A0A382YYW1"/>